<sequence length="223" mass="25150">MFIGHFGLSFAAKKIAPRVSLVTLFAATQFVDILWPFMLIFNIEKVAVVPGYTKVNAYDFLYFPYTHSLLMGIIWGILAAFIYFLLKKDIRSAVVIGLCVLSHWFFDLIVHTTDLPITPFSNYKMGFGLWNHIAATLIIEFLIFFGGLFVYTSVTTAKNKKGKWGLWGLIVLLVAVTLSNTFGPPPPDSVKILFISFVILMALILFLAGWVDKNRKIKLSIDE</sequence>
<reference evidence="2 3" key="1">
    <citation type="submission" date="2018-04" db="EMBL/GenBank/DDBJ databases">
        <title>Chryseobacterium oncorhynchi 701B-08T from rainbow trout, and Chryseobacterium viscerum 687B-08T from diseased fish.</title>
        <authorList>
            <person name="Jeong J.-J."/>
            <person name="Lee Y.J."/>
            <person name="Pathiraja D."/>
            <person name="Park B."/>
            <person name="Choi I.-G."/>
            <person name="Kim K.D."/>
        </authorList>
    </citation>
    <scope>NUCLEOTIDE SEQUENCE [LARGE SCALE GENOMIC DNA]</scope>
    <source>
        <strain evidence="2 3">687B-08</strain>
    </source>
</reference>
<proteinExistence type="predicted"/>
<comment type="caution">
    <text evidence="2">The sequence shown here is derived from an EMBL/GenBank/DDBJ whole genome shotgun (WGS) entry which is preliminary data.</text>
</comment>
<dbReference type="AlphaFoldDB" id="A0A316WEP0"/>
<protein>
    <recommendedName>
        <fullName evidence="4">Permease</fullName>
    </recommendedName>
</protein>
<feature type="transmembrane region" description="Helical" evidence="1">
    <location>
        <begin position="189"/>
        <end position="211"/>
    </location>
</feature>
<dbReference type="EMBL" id="PPEG02000007">
    <property type="protein sequence ID" value="PWN59901.1"/>
    <property type="molecule type" value="Genomic_DNA"/>
</dbReference>
<feature type="transmembrane region" description="Helical" evidence="1">
    <location>
        <begin position="93"/>
        <end position="110"/>
    </location>
</feature>
<accession>A0A316WEP0</accession>
<evidence type="ECO:0000313" key="2">
    <source>
        <dbReference type="EMBL" id="PWN59901.1"/>
    </source>
</evidence>
<dbReference type="RefSeq" id="WP_103234210.1">
    <property type="nucleotide sequence ID" value="NZ_PPEG02000007.1"/>
</dbReference>
<keyword evidence="1" id="KW-0812">Transmembrane</keyword>
<gene>
    <name evidence="2" type="ORF">C1634_017935</name>
</gene>
<dbReference type="Proteomes" id="UP000236413">
    <property type="component" value="Unassembled WGS sequence"/>
</dbReference>
<feature type="transmembrane region" description="Helical" evidence="1">
    <location>
        <begin position="63"/>
        <end position="86"/>
    </location>
</feature>
<evidence type="ECO:0000313" key="3">
    <source>
        <dbReference type="Proteomes" id="UP000236413"/>
    </source>
</evidence>
<evidence type="ECO:0008006" key="4">
    <source>
        <dbReference type="Google" id="ProtNLM"/>
    </source>
</evidence>
<organism evidence="2 3">
    <name type="scientific">Chryseobacterium viscerum</name>
    <dbReference type="NCBI Taxonomy" id="1037377"/>
    <lineage>
        <taxon>Bacteria</taxon>
        <taxon>Pseudomonadati</taxon>
        <taxon>Bacteroidota</taxon>
        <taxon>Flavobacteriia</taxon>
        <taxon>Flavobacteriales</taxon>
        <taxon>Weeksellaceae</taxon>
        <taxon>Chryseobacterium group</taxon>
        <taxon>Chryseobacterium</taxon>
    </lineage>
</organism>
<name>A0A316WEP0_9FLAO</name>
<feature type="transmembrane region" description="Helical" evidence="1">
    <location>
        <begin position="164"/>
        <end position="183"/>
    </location>
</feature>
<keyword evidence="1" id="KW-1133">Transmembrane helix</keyword>
<evidence type="ECO:0000256" key="1">
    <source>
        <dbReference type="SAM" id="Phobius"/>
    </source>
</evidence>
<feature type="transmembrane region" description="Helical" evidence="1">
    <location>
        <begin position="130"/>
        <end position="152"/>
    </location>
</feature>
<keyword evidence="1" id="KW-0472">Membrane</keyword>
<feature type="transmembrane region" description="Helical" evidence="1">
    <location>
        <begin position="21"/>
        <end position="43"/>
    </location>
</feature>